<dbReference type="EMBL" id="SPHZ02000011">
    <property type="protein sequence ID" value="KAF0892702.1"/>
    <property type="molecule type" value="Genomic_DNA"/>
</dbReference>
<dbReference type="Proteomes" id="UP000479710">
    <property type="component" value="Unassembled WGS sequence"/>
</dbReference>
<accession>A0A6G1BXU3</accession>
<dbReference type="AlphaFoldDB" id="A0A6G1BXU3"/>
<organism evidence="1 2">
    <name type="scientific">Oryza meyeriana var. granulata</name>
    <dbReference type="NCBI Taxonomy" id="110450"/>
    <lineage>
        <taxon>Eukaryota</taxon>
        <taxon>Viridiplantae</taxon>
        <taxon>Streptophyta</taxon>
        <taxon>Embryophyta</taxon>
        <taxon>Tracheophyta</taxon>
        <taxon>Spermatophyta</taxon>
        <taxon>Magnoliopsida</taxon>
        <taxon>Liliopsida</taxon>
        <taxon>Poales</taxon>
        <taxon>Poaceae</taxon>
        <taxon>BOP clade</taxon>
        <taxon>Oryzoideae</taxon>
        <taxon>Oryzeae</taxon>
        <taxon>Oryzinae</taxon>
        <taxon>Oryza</taxon>
        <taxon>Oryza meyeriana</taxon>
    </lineage>
</organism>
<keyword evidence="2" id="KW-1185">Reference proteome</keyword>
<gene>
    <name evidence="1" type="ORF">E2562_017676</name>
</gene>
<sequence length="163" mass="17407">MYCGDQYLCYHQPAVQTGKPALRPVGLAWRRLPSGGGGSGALAVSRSERRRWDLGRAMESCGRVPLSRSSRGLRRQSTHGGLASGARWRPCSNLAGRRAPVAFRAGGVRWLLRLAVGRPSLRLAGAGAARIESSLAAGGEHEGGGMCPDLLKFLDSKACFHVR</sequence>
<protein>
    <submittedName>
        <fullName evidence="1">Uncharacterized protein</fullName>
    </submittedName>
</protein>
<evidence type="ECO:0000313" key="1">
    <source>
        <dbReference type="EMBL" id="KAF0892702.1"/>
    </source>
</evidence>
<evidence type="ECO:0000313" key="2">
    <source>
        <dbReference type="Proteomes" id="UP000479710"/>
    </source>
</evidence>
<comment type="caution">
    <text evidence="1">The sequence shown here is derived from an EMBL/GenBank/DDBJ whole genome shotgun (WGS) entry which is preliminary data.</text>
</comment>
<proteinExistence type="predicted"/>
<reference evidence="1 2" key="1">
    <citation type="submission" date="2019-11" db="EMBL/GenBank/DDBJ databases">
        <title>Whole genome sequence of Oryza granulata.</title>
        <authorList>
            <person name="Li W."/>
        </authorList>
    </citation>
    <scope>NUCLEOTIDE SEQUENCE [LARGE SCALE GENOMIC DNA]</scope>
    <source>
        <strain evidence="2">cv. Menghai</strain>
        <tissue evidence="1">Leaf</tissue>
    </source>
</reference>
<name>A0A6G1BXU3_9ORYZ</name>